<evidence type="ECO:0000313" key="10">
    <source>
        <dbReference type="Proteomes" id="UP000069205"/>
    </source>
</evidence>
<evidence type="ECO:0000256" key="3">
    <source>
        <dbReference type="ARBA" id="ARBA00022452"/>
    </source>
</evidence>
<keyword evidence="10" id="KW-1185">Reference proteome</keyword>
<sequence length="469" mass="49651">MQTNPMTYHCGRGGMCAVVCLLLSAMPAVTFAGAFRIFDHSASGTAQGGAFTAQADDPSAIYFNPAGMTQLHGVQVSVGTLLLGGSTSFTGPTGTTTRGDFGGSMAFPPPSNFYITANLKPTGIAALENVTVGIGVVSPFGVLYRYPNDAPFATAVTRQSLPLIDIKPTLAYKLSEQLSVGVGADIYTFAGFWGSGQAETHFISSGGPGLPTFGMPMEINGSDTAAGFNVSLLYTPLRNADGRPLVNLGLVYRSQATLHLDGEFLANGARVANASTTLVLPQVMTGGIALWPVRDAAHEWKVELDVDHTGWKSVRNLDVHLSTGTTIPFPQNWRNSYTVMVGTEYKWLHPAALPDWDVALRGGYWHSQTPIPDQSFTPTVPDADQQAVSAGLGFLCMGHGRFLGLIACGADGESSFGPKAIGLDLAYQLILYEPRTVSGNVQPVAIPGLVNGIYRTTYHVGAINLRVNF</sequence>
<accession>A0A0K2GB50</accession>
<keyword evidence="5 8" id="KW-0732">Signal</keyword>
<keyword evidence="3" id="KW-1134">Transmembrane beta strand</keyword>
<dbReference type="GO" id="GO:0015483">
    <property type="term" value="F:long-chain fatty acid transporting porin activity"/>
    <property type="evidence" value="ECO:0007669"/>
    <property type="project" value="TreeGrafter"/>
</dbReference>
<feature type="chain" id="PRO_5005476879" evidence="8">
    <location>
        <begin position="33"/>
        <end position="469"/>
    </location>
</feature>
<evidence type="ECO:0000256" key="5">
    <source>
        <dbReference type="ARBA" id="ARBA00022729"/>
    </source>
</evidence>
<dbReference type="InterPro" id="IPR005017">
    <property type="entry name" value="OMPP1/FadL/TodX"/>
</dbReference>
<gene>
    <name evidence="9" type="ORF">NITMOv2_1390</name>
</gene>
<dbReference type="PANTHER" id="PTHR35093">
    <property type="entry name" value="OUTER MEMBRANE PROTEIN NMB0088-RELATED"/>
    <property type="match status" value="1"/>
</dbReference>
<organism evidence="9 10">
    <name type="scientific">Nitrospira moscoviensis</name>
    <dbReference type="NCBI Taxonomy" id="42253"/>
    <lineage>
        <taxon>Bacteria</taxon>
        <taxon>Pseudomonadati</taxon>
        <taxon>Nitrospirota</taxon>
        <taxon>Nitrospiria</taxon>
        <taxon>Nitrospirales</taxon>
        <taxon>Nitrospiraceae</taxon>
        <taxon>Nitrospira</taxon>
    </lineage>
</organism>
<evidence type="ECO:0000256" key="6">
    <source>
        <dbReference type="ARBA" id="ARBA00023136"/>
    </source>
</evidence>
<keyword evidence="7" id="KW-0998">Cell outer membrane</keyword>
<comment type="similarity">
    <text evidence="2">Belongs to the OmpP1/FadL family.</text>
</comment>
<evidence type="ECO:0000313" key="9">
    <source>
        <dbReference type="EMBL" id="ALA57817.1"/>
    </source>
</evidence>
<comment type="subcellular location">
    <subcellularLocation>
        <location evidence="1">Cell outer membrane</location>
        <topology evidence="1">Multi-pass membrane protein</topology>
    </subcellularLocation>
</comment>
<evidence type="ECO:0000256" key="7">
    <source>
        <dbReference type="ARBA" id="ARBA00023237"/>
    </source>
</evidence>
<dbReference type="Proteomes" id="UP000069205">
    <property type="component" value="Chromosome"/>
</dbReference>
<evidence type="ECO:0000256" key="2">
    <source>
        <dbReference type="ARBA" id="ARBA00008163"/>
    </source>
</evidence>
<proteinExistence type="inferred from homology"/>
<dbReference type="GO" id="GO:0009279">
    <property type="term" value="C:cell outer membrane"/>
    <property type="evidence" value="ECO:0007669"/>
    <property type="project" value="UniProtKB-SubCell"/>
</dbReference>
<dbReference type="EMBL" id="CP011801">
    <property type="protein sequence ID" value="ALA57817.1"/>
    <property type="molecule type" value="Genomic_DNA"/>
</dbReference>
<dbReference type="STRING" id="42253.NITMOv2_1390"/>
<protein>
    <submittedName>
        <fullName evidence="9">Putative Porin</fullName>
    </submittedName>
</protein>
<keyword evidence="4" id="KW-0812">Transmembrane</keyword>
<evidence type="ECO:0000256" key="1">
    <source>
        <dbReference type="ARBA" id="ARBA00004571"/>
    </source>
</evidence>
<dbReference type="Gene3D" id="2.40.160.60">
    <property type="entry name" value="Outer membrane protein transport protein (OMPP1/FadL/TodX)"/>
    <property type="match status" value="1"/>
</dbReference>
<reference evidence="9 10" key="1">
    <citation type="journal article" date="2015" name="Proc. Natl. Acad. Sci. U.S.A.">
        <title>Expanded metabolic versatility of ubiquitous nitrite-oxidizing bacteria from the genus Nitrospira.</title>
        <authorList>
            <person name="Koch H."/>
            <person name="Lucker S."/>
            <person name="Albertsen M."/>
            <person name="Kitzinger K."/>
            <person name="Herbold C."/>
            <person name="Spieck E."/>
            <person name="Nielsen P.H."/>
            <person name="Wagner M."/>
            <person name="Daims H."/>
        </authorList>
    </citation>
    <scope>NUCLEOTIDE SEQUENCE [LARGE SCALE GENOMIC DNA]</scope>
    <source>
        <strain evidence="9 10">NSP M-1</strain>
    </source>
</reference>
<dbReference type="SUPFAM" id="SSF56935">
    <property type="entry name" value="Porins"/>
    <property type="match status" value="1"/>
</dbReference>
<dbReference type="Pfam" id="PF03349">
    <property type="entry name" value="Toluene_X"/>
    <property type="match status" value="1"/>
</dbReference>
<evidence type="ECO:0000256" key="8">
    <source>
        <dbReference type="SAM" id="SignalP"/>
    </source>
</evidence>
<name>A0A0K2GB50_NITMO</name>
<evidence type="ECO:0000256" key="4">
    <source>
        <dbReference type="ARBA" id="ARBA00022692"/>
    </source>
</evidence>
<feature type="signal peptide" evidence="8">
    <location>
        <begin position="1"/>
        <end position="32"/>
    </location>
</feature>
<dbReference type="AlphaFoldDB" id="A0A0K2GB50"/>
<dbReference type="PANTHER" id="PTHR35093:SF8">
    <property type="entry name" value="OUTER MEMBRANE PROTEIN NMB0088-RELATED"/>
    <property type="match status" value="1"/>
</dbReference>
<dbReference type="KEGG" id="nmv:NITMOv2_1390"/>
<keyword evidence="6" id="KW-0472">Membrane</keyword>
<dbReference type="PATRIC" id="fig|42253.5.peg.1360"/>